<organism evidence="3 4">
    <name type="scientific">Humisphaera borealis</name>
    <dbReference type="NCBI Taxonomy" id="2807512"/>
    <lineage>
        <taxon>Bacteria</taxon>
        <taxon>Pseudomonadati</taxon>
        <taxon>Planctomycetota</taxon>
        <taxon>Phycisphaerae</taxon>
        <taxon>Tepidisphaerales</taxon>
        <taxon>Tepidisphaeraceae</taxon>
        <taxon>Humisphaera</taxon>
    </lineage>
</organism>
<dbReference type="InterPro" id="IPR054491">
    <property type="entry name" value="MGH1-like_GH"/>
</dbReference>
<dbReference type="GO" id="GO:0009311">
    <property type="term" value="P:oligosaccharide metabolic process"/>
    <property type="evidence" value="ECO:0007669"/>
    <property type="project" value="InterPro"/>
</dbReference>
<dbReference type="KEGG" id="hbs:IPV69_12955"/>
<dbReference type="InterPro" id="IPR008928">
    <property type="entry name" value="6-hairpin_glycosidase_sf"/>
</dbReference>
<evidence type="ECO:0000259" key="2">
    <source>
        <dbReference type="Pfam" id="PF22422"/>
    </source>
</evidence>
<dbReference type="Pfam" id="PF03200">
    <property type="entry name" value="Glyco_hydro_63"/>
    <property type="match status" value="1"/>
</dbReference>
<dbReference type="GO" id="GO:0004573">
    <property type="term" value="F:Glc3Man9GlcNAc2 oligosaccharide glucosidase activity"/>
    <property type="evidence" value="ECO:0007669"/>
    <property type="project" value="InterPro"/>
</dbReference>
<dbReference type="InterPro" id="IPR004888">
    <property type="entry name" value="Glycoside_hydrolase_63"/>
</dbReference>
<evidence type="ECO:0000313" key="4">
    <source>
        <dbReference type="Proteomes" id="UP000593765"/>
    </source>
</evidence>
<name>A0A7M2X3F0_9BACT</name>
<dbReference type="AlphaFoldDB" id="A0A7M2X3F0"/>
<dbReference type="EMBL" id="CP063458">
    <property type="protein sequence ID" value="QOV92205.1"/>
    <property type="molecule type" value="Genomic_DNA"/>
</dbReference>
<dbReference type="InterPro" id="IPR012341">
    <property type="entry name" value="6hp_glycosidase-like_sf"/>
</dbReference>
<dbReference type="Gene3D" id="1.50.10.10">
    <property type="match status" value="2"/>
</dbReference>
<accession>A0A7M2X3F0</accession>
<dbReference type="SUPFAM" id="SSF48208">
    <property type="entry name" value="Six-hairpin glycosidases"/>
    <property type="match status" value="1"/>
</dbReference>
<dbReference type="Pfam" id="PF22422">
    <property type="entry name" value="MGH1-like_GH"/>
    <property type="match status" value="1"/>
</dbReference>
<dbReference type="InterPro" id="IPR031335">
    <property type="entry name" value="Glyco_hydro_63_C"/>
</dbReference>
<feature type="domain" description="Glycosyl hydrolase family 63 C-terminal" evidence="1">
    <location>
        <begin position="721"/>
        <end position="811"/>
    </location>
</feature>
<dbReference type="RefSeq" id="WP_206295537.1">
    <property type="nucleotide sequence ID" value="NZ_CP063458.1"/>
</dbReference>
<sequence length="922" mass="105847">MADNRPIDSETERMKEDTARAANWKRWGPYLSDRQWGTVREDYSADGSAWGYLSHDHARSRAYRWGEDGILGICDRECRLCFGVTLWNGKDPILKERLFGLTNPEGNHGEDPKELWWHLDATPTSAYLKGLYRYPQAAFPYQDLITENARRGKHDREYEIQDTGVFDDGRYFDVLVEYAKAASDDILIRITVTNHGREAADLHLLPTLWYRNAWSWGCTHEGCYLKPLMNRSSDHGVLCDHMTLGKFHFEIDPANMAADSSTAQAGASAPRWLFTDNETNTERIFGEHNYNPYVKDAFHEFVVHGNEKAVNPKWRGTKTAPHYKMRLAPGEKREFRLRLFAEDQTPKELFGPSFDAMFVARTFEADLFYERRIPTSLPAEERRLARLAYAGLLWSKQFYHYVIKDWIAGDPNMPPPPPQRKDGRNSDWGHLFNRDVISMPDKWEYPWYASWDLAFHMIPMAHIDPEFAKDQLLLFLREWYMHPNGQLPAYEWALGDVNPPVHAWACWRVYKIGAWQGGRDKLFLRRAFQKLLINFTWWVNRKDVNGKQVFAGGFLGMDNISLFDRSAPLPDGTQLSQADGTAWMAFYCNVMLDIALELAADDPAYEDVASKFFEHFIAITDAMNTLGGTGLWDDEDGFYYDQLAADGQSTRLRVRSMVGLIPLLACQVLDGQRLERFKGFAKRTRWFMEHRADLARFIAYMEKASPDGSPGGNRYLLAVPSRKKLVRTLKYVLDENEFLSPYGIRSMSRYHLDHPLTANVHGQELCARYVSGESETTLFGGNSNWRGPIWFPTNFLLIEALQRYHHFYGDSLKVECPTGSGILMNLEEVAQNLERRLVSIFLPDDDGKRPCNGGCPRLDGVHDKSFGELVHFHEYFDGDTGRGMGAPHQTGWTALLARVIRDVGRRNRQGEVSAAPRATPET</sequence>
<keyword evidence="4" id="KW-1185">Reference proteome</keyword>
<dbReference type="PANTHER" id="PTHR10412:SF10">
    <property type="entry name" value="GLYCOSYL HYDROLASE FAMILY 63 C-TERMINAL DOMAIN-CONTAINING PROTEIN"/>
    <property type="match status" value="1"/>
</dbReference>
<evidence type="ECO:0000313" key="3">
    <source>
        <dbReference type="EMBL" id="QOV92205.1"/>
    </source>
</evidence>
<gene>
    <name evidence="3" type="ORF">IPV69_12955</name>
</gene>
<proteinExistence type="predicted"/>
<dbReference type="PANTHER" id="PTHR10412">
    <property type="entry name" value="MANNOSYL-OLIGOSACCHARIDE GLUCOSIDASE"/>
    <property type="match status" value="1"/>
</dbReference>
<dbReference type="Proteomes" id="UP000593765">
    <property type="component" value="Chromosome"/>
</dbReference>
<reference evidence="3 4" key="1">
    <citation type="submission" date="2020-10" db="EMBL/GenBank/DDBJ databases">
        <title>Wide distribution of Phycisphaera-like planctomycetes from WD2101 soil group in peatlands and genome analysis of the first cultivated representative.</title>
        <authorList>
            <person name="Dedysh S.N."/>
            <person name="Beletsky A.V."/>
            <person name="Ivanova A."/>
            <person name="Kulichevskaya I.S."/>
            <person name="Suzina N.E."/>
            <person name="Philippov D.A."/>
            <person name="Rakitin A.L."/>
            <person name="Mardanov A.V."/>
            <person name="Ravin N.V."/>
        </authorList>
    </citation>
    <scope>NUCLEOTIDE SEQUENCE [LARGE SCALE GENOMIC DNA]</scope>
    <source>
        <strain evidence="3 4">M1803</strain>
    </source>
</reference>
<feature type="domain" description="Mannosylglycerate hydrolase MGH1-like glycoside hydrolase" evidence="2">
    <location>
        <begin position="445"/>
        <end position="676"/>
    </location>
</feature>
<protein>
    <submittedName>
        <fullName evidence="3">Glucosidase</fullName>
    </submittedName>
</protein>
<evidence type="ECO:0000259" key="1">
    <source>
        <dbReference type="Pfam" id="PF03200"/>
    </source>
</evidence>